<proteinExistence type="predicted"/>
<feature type="coiled-coil region" evidence="1">
    <location>
        <begin position="13"/>
        <end position="50"/>
    </location>
</feature>
<dbReference type="Proteomes" id="UP001417504">
    <property type="component" value="Unassembled WGS sequence"/>
</dbReference>
<name>A0AAP0EMN4_9MAGN</name>
<accession>A0AAP0EMN4</accession>
<keyword evidence="1" id="KW-0175">Coiled coil</keyword>
<evidence type="ECO:0000313" key="3">
    <source>
        <dbReference type="Proteomes" id="UP001417504"/>
    </source>
</evidence>
<evidence type="ECO:0000313" key="2">
    <source>
        <dbReference type="EMBL" id="KAK9096321.1"/>
    </source>
</evidence>
<comment type="caution">
    <text evidence="2">The sequence shown here is derived from an EMBL/GenBank/DDBJ whole genome shotgun (WGS) entry which is preliminary data.</text>
</comment>
<dbReference type="AlphaFoldDB" id="A0AAP0EMN4"/>
<reference evidence="2 3" key="1">
    <citation type="submission" date="2024-01" db="EMBL/GenBank/DDBJ databases">
        <title>Genome assemblies of Stephania.</title>
        <authorList>
            <person name="Yang L."/>
        </authorList>
    </citation>
    <scope>NUCLEOTIDE SEQUENCE [LARGE SCALE GENOMIC DNA]</scope>
    <source>
        <strain evidence="2">QJT</strain>
        <tissue evidence="2">Leaf</tissue>
    </source>
</reference>
<sequence>MYIGILSMESEHTLKMEARLDRVETRMVQIKEEVKRISAIEGSIKELRSEVKIIFQSLAQRLNDLLLHPREIASLSCTKASLPYLRLFEEFLRVEKLFLNHRGIESTSTTNKQISISCRMQAPDPLESAMPKKLQVSGDPDLTPISLMQHLFHFSPTKIILHLIESNVEEVSTWPNLVSSKPIPVDLHFVVINLPVTSIKTTRSTRSGSTWIGSSFVVTKELARVMVRSIVVDPPSWPPLFSSTPRSDSQ</sequence>
<keyword evidence="3" id="KW-1185">Reference proteome</keyword>
<organism evidence="2 3">
    <name type="scientific">Stephania japonica</name>
    <dbReference type="NCBI Taxonomy" id="461633"/>
    <lineage>
        <taxon>Eukaryota</taxon>
        <taxon>Viridiplantae</taxon>
        <taxon>Streptophyta</taxon>
        <taxon>Embryophyta</taxon>
        <taxon>Tracheophyta</taxon>
        <taxon>Spermatophyta</taxon>
        <taxon>Magnoliopsida</taxon>
        <taxon>Ranunculales</taxon>
        <taxon>Menispermaceae</taxon>
        <taxon>Menispermoideae</taxon>
        <taxon>Cissampelideae</taxon>
        <taxon>Stephania</taxon>
    </lineage>
</organism>
<dbReference type="EMBL" id="JBBNAE010000009">
    <property type="protein sequence ID" value="KAK9096321.1"/>
    <property type="molecule type" value="Genomic_DNA"/>
</dbReference>
<gene>
    <name evidence="2" type="ORF">Sjap_021818</name>
</gene>
<protein>
    <submittedName>
        <fullName evidence="2">Uncharacterized protein</fullName>
    </submittedName>
</protein>
<evidence type="ECO:0000256" key="1">
    <source>
        <dbReference type="SAM" id="Coils"/>
    </source>
</evidence>